<dbReference type="PANTHER" id="PTHR40422:SF1">
    <property type="entry name" value="TRANSLATION MACHINERY-ASSOCIATED PROTEIN 17"/>
    <property type="match status" value="1"/>
</dbReference>
<dbReference type="PANTHER" id="PTHR40422">
    <property type="entry name" value="TRANSLATION MACHINERY-ASSOCIATED PROTEIN 17"/>
    <property type="match status" value="1"/>
</dbReference>
<gene>
    <name evidence="1" type="ORF">RFULGI_LOCUS7812</name>
</gene>
<dbReference type="GO" id="GO:0070682">
    <property type="term" value="P:proteasome regulatory particle assembly"/>
    <property type="evidence" value="ECO:0007669"/>
    <property type="project" value="InterPro"/>
</dbReference>
<dbReference type="Proteomes" id="UP000789396">
    <property type="component" value="Unassembled WGS sequence"/>
</dbReference>
<dbReference type="EMBL" id="CAJVPZ010011791">
    <property type="protein sequence ID" value="CAG8633613.1"/>
    <property type="molecule type" value="Genomic_DNA"/>
</dbReference>
<protein>
    <submittedName>
        <fullName evidence="1">5100_t:CDS:1</fullName>
    </submittedName>
</protein>
<evidence type="ECO:0000313" key="1">
    <source>
        <dbReference type="EMBL" id="CAG8633613.1"/>
    </source>
</evidence>
<organism evidence="1 2">
    <name type="scientific">Racocetra fulgida</name>
    <dbReference type="NCBI Taxonomy" id="60492"/>
    <lineage>
        <taxon>Eukaryota</taxon>
        <taxon>Fungi</taxon>
        <taxon>Fungi incertae sedis</taxon>
        <taxon>Mucoromycota</taxon>
        <taxon>Glomeromycotina</taxon>
        <taxon>Glomeromycetes</taxon>
        <taxon>Diversisporales</taxon>
        <taxon>Gigasporaceae</taxon>
        <taxon>Racocetra</taxon>
    </lineage>
</organism>
<dbReference type="InterPro" id="IPR038966">
    <property type="entry name" value="TMA17"/>
</dbReference>
<sequence>MDLLPPIEPTVEQYHTLSVDSLTYEKRRLENSVNHLIRSNEEMKKFDENDADFQLAIKENEIFISKQQEKINLIQNILIGKQQNGSNCIPLDSNSPATEAAATALDDLSDIDQLIEDVQDHNTNNV</sequence>
<dbReference type="OrthoDB" id="548474at2759"/>
<comment type="caution">
    <text evidence="1">The sequence shown here is derived from an EMBL/GenBank/DDBJ whole genome shotgun (WGS) entry which is preliminary data.</text>
</comment>
<proteinExistence type="predicted"/>
<accession>A0A9N9GY46</accession>
<evidence type="ECO:0000313" key="2">
    <source>
        <dbReference type="Proteomes" id="UP000789396"/>
    </source>
</evidence>
<keyword evidence="2" id="KW-1185">Reference proteome</keyword>
<name>A0A9N9GY46_9GLOM</name>
<dbReference type="GO" id="GO:0030674">
    <property type="term" value="F:protein-macromolecule adaptor activity"/>
    <property type="evidence" value="ECO:0007669"/>
    <property type="project" value="TreeGrafter"/>
</dbReference>
<dbReference type="AlphaFoldDB" id="A0A9N9GY46"/>
<reference evidence="1" key="1">
    <citation type="submission" date="2021-06" db="EMBL/GenBank/DDBJ databases">
        <authorList>
            <person name="Kallberg Y."/>
            <person name="Tangrot J."/>
            <person name="Rosling A."/>
        </authorList>
    </citation>
    <scope>NUCLEOTIDE SEQUENCE</scope>
    <source>
        <strain evidence="1">IN212</strain>
    </source>
</reference>